<comment type="caution">
    <text evidence="14">The sequence shown here is derived from an EMBL/GenBank/DDBJ whole genome shotgun (WGS) entry which is preliminary data.</text>
</comment>
<evidence type="ECO:0000256" key="5">
    <source>
        <dbReference type="ARBA" id="ARBA00022741"/>
    </source>
</evidence>
<keyword evidence="9" id="KW-0472">Membrane</keyword>
<evidence type="ECO:0000256" key="4">
    <source>
        <dbReference type="ARBA" id="ARBA00022692"/>
    </source>
</evidence>
<dbReference type="Gene3D" id="1.20.120.160">
    <property type="entry name" value="HPT domain"/>
    <property type="match status" value="1"/>
</dbReference>
<keyword evidence="8" id="KW-0902">Two-component regulatory system</keyword>
<name>A0ABT1GU88_9BURK</name>
<evidence type="ECO:0000256" key="3">
    <source>
        <dbReference type="ARBA" id="ARBA00022553"/>
    </source>
</evidence>
<keyword evidence="7" id="KW-1133">Transmembrane helix</keyword>
<feature type="domain" description="HPt" evidence="13">
    <location>
        <begin position="124"/>
        <end position="223"/>
    </location>
</feature>
<dbReference type="Gene3D" id="3.40.50.2300">
    <property type="match status" value="1"/>
</dbReference>
<dbReference type="SUPFAM" id="SSF47226">
    <property type="entry name" value="Histidine-containing phosphotransfer domain, HPT domain"/>
    <property type="match status" value="1"/>
</dbReference>
<feature type="modified residue" description="Phosphohistidine" evidence="10">
    <location>
        <position position="163"/>
    </location>
</feature>
<keyword evidence="2" id="KW-1003">Cell membrane</keyword>
<evidence type="ECO:0000313" key="15">
    <source>
        <dbReference type="Proteomes" id="UP001162889"/>
    </source>
</evidence>
<dbReference type="PROSITE" id="PS50110">
    <property type="entry name" value="RESPONSE_REGULATORY"/>
    <property type="match status" value="1"/>
</dbReference>
<feature type="domain" description="Response regulatory" evidence="12">
    <location>
        <begin position="1"/>
        <end position="104"/>
    </location>
</feature>
<keyword evidence="3 11" id="KW-0597">Phosphoprotein</keyword>
<dbReference type="EMBL" id="JALJZU010000022">
    <property type="protein sequence ID" value="MCP2012537.1"/>
    <property type="molecule type" value="Genomic_DNA"/>
</dbReference>
<protein>
    <submittedName>
        <fullName evidence="14">CheY-like chemotaxis protein</fullName>
    </submittedName>
</protein>
<accession>A0ABT1GU88</accession>
<dbReference type="InterPro" id="IPR036641">
    <property type="entry name" value="HPT_dom_sf"/>
</dbReference>
<evidence type="ECO:0000259" key="13">
    <source>
        <dbReference type="PROSITE" id="PS50894"/>
    </source>
</evidence>
<evidence type="ECO:0000256" key="10">
    <source>
        <dbReference type="PROSITE-ProRule" id="PRU00110"/>
    </source>
</evidence>
<evidence type="ECO:0000256" key="2">
    <source>
        <dbReference type="ARBA" id="ARBA00022475"/>
    </source>
</evidence>
<proteinExistence type="predicted"/>
<keyword evidence="5" id="KW-0547">Nucleotide-binding</keyword>
<evidence type="ECO:0000256" key="1">
    <source>
        <dbReference type="ARBA" id="ARBA00004651"/>
    </source>
</evidence>
<keyword evidence="4" id="KW-0812">Transmembrane</keyword>
<evidence type="ECO:0000256" key="11">
    <source>
        <dbReference type="PROSITE-ProRule" id="PRU00169"/>
    </source>
</evidence>
<sequence>MRLLEKLGHRVTLVDSGLAVLERAGQGEYDLILMDVQMPGLDGLAATRQIRLRESAHGGHVPIIAMTARAMTGDRERCLDAGMDDYLAKPVDSQQLREMLLRYQPDSGQQLLDWRGALQRLDGDAELLLELAALFLHDGPQLWQDLCAALASGDLQRSTRAVHSLKGVLVNFGAARAVALAEQLSAALHAGQPWQLASGRLEPALQQVYLALKDLIAGGGDAMAAPPSS</sequence>
<evidence type="ECO:0000256" key="7">
    <source>
        <dbReference type="ARBA" id="ARBA00022989"/>
    </source>
</evidence>
<gene>
    <name evidence="14" type="ORF">L1274_006305</name>
</gene>
<organism evidence="14 15">
    <name type="scientific">Duganella violaceipulchra</name>
    <dbReference type="NCBI Taxonomy" id="2849652"/>
    <lineage>
        <taxon>Bacteria</taxon>
        <taxon>Pseudomonadati</taxon>
        <taxon>Pseudomonadota</taxon>
        <taxon>Betaproteobacteria</taxon>
        <taxon>Burkholderiales</taxon>
        <taxon>Oxalobacteraceae</taxon>
        <taxon>Telluria group</taxon>
        <taxon>Duganella</taxon>
    </lineage>
</organism>
<keyword evidence="6" id="KW-0067">ATP-binding</keyword>
<evidence type="ECO:0000313" key="14">
    <source>
        <dbReference type="EMBL" id="MCP2012537.1"/>
    </source>
</evidence>
<dbReference type="InterPro" id="IPR008207">
    <property type="entry name" value="Sig_transdc_His_kin_Hpt_dom"/>
</dbReference>
<dbReference type="Pfam" id="PF01627">
    <property type="entry name" value="Hpt"/>
    <property type="match status" value="1"/>
</dbReference>
<dbReference type="CDD" id="cd17546">
    <property type="entry name" value="REC_hyHK_CKI1_RcsC-like"/>
    <property type="match status" value="1"/>
</dbReference>
<evidence type="ECO:0000256" key="6">
    <source>
        <dbReference type="ARBA" id="ARBA00022840"/>
    </source>
</evidence>
<dbReference type="PANTHER" id="PTHR45339:SF1">
    <property type="entry name" value="HYBRID SIGNAL TRANSDUCTION HISTIDINE KINASE J"/>
    <property type="match status" value="1"/>
</dbReference>
<evidence type="ECO:0000256" key="8">
    <source>
        <dbReference type="ARBA" id="ARBA00023012"/>
    </source>
</evidence>
<evidence type="ECO:0000256" key="9">
    <source>
        <dbReference type="ARBA" id="ARBA00023136"/>
    </source>
</evidence>
<comment type="subcellular location">
    <subcellularLocation>
        <location evidence="1">Cell membrane</location>
        <topology evidence="1">Multi-pass membrane protein</topology>
    </subcellularLocation>
</comment>
<feature type="modified residue" description="4-aspartylphosphate" evidence="11">
    <location>
        <position position="35"/>
    </location>
</feature>
<dbReference type="InterPro" id="IPR001789">
    <property type="entry name" value="Sig_transdc_resp-reg_receiver"/>
</dbReference>
<dbReference type="SUPFAM" id="SSF52172">
    <property type="entry name" value="CheY-like"/>
    <property type="match status" value="1"/>
</dbReference>
<dbReference type="SMART" id="SM00448">
    <property type="entry name" value="REC"/>
    <property type="match status" value="1"/>
</dbReference>
<dbReference type="Proteomes" id="UP001162889">
    <property type="component" value="Unassembled WGS sequence"/>
</dbReference>
<dbReference type="InterPro" id="IPR011006">
    <property type="entry name" value="CheY-like_superfamily"/>
</dbReference>
<dbReference type="PROSITE" id="PS50894">
    <property type="entry name" value="HPT"/>
    <property type="match status" value="1"/>
</dbReference>
<dbReference type="Pfam" id="PF00072">
    <property type="entry name" value="Response_reg"/>
    <property type="match status" value="1"/>
</dbReference>
<reference evidence="14" key="1">
    <citation type="submission" date="2022-03" db="EMBL/GenBank/DDBJ databases">
        <title>Genome Encyclopedia of Bacteria and Archaea VI: Functional Genomics of Type Strains.</title>
        <authorList>
            <person name="Whitman W."/>
        </authorList>
    </citation>
    <scope>NUCLEOTIDE SEQUENCE</scope>
    <source>
        <strain evidence="14">HSC-15S17</strain>
    </source>
</reference>
<keyword evidence="15" id="KW-1185">Reference proteome</keyword>
<dbReference type="PANTHER" id="PTHR45339">
    <property type="entry name" value="HYBRID SIGNAL TRANSDUCTION HISTIDINE KINASE J"/>
    <property type="match status" value="1"/>
</dbReference>
<evidence type="ECO:0000259" key="12">
    <source>
        <dbReference type="PROSITE" id="PS50110"/>
    </source>
</evidence>